<accession>A0AAF0XBI3</accession>
<dbReference type="AlphaFoldDB" id="A0AAF0XBI3"/>
<dbReference type="InterPro" id="IPR026960">
    <property type="entry name" value="RVT-Znf"/>
</dbReference>
<evidence type="ECO:0000313" key="3">
    <source>
        <dbReference type="Proteomes" id="UP000077755"/>
    </source>
</evidence>
<evidence type="ECO:0000259" key="1">
    <source>
        <dbReference type="Pfam" id="PF13966"/>
    </source>
</evidence>
<dbReference type="EMBL" id="CP093348">
    <property type="protein sequence ID" value="WOH03959.1"/>
    <property type="molecule type" value="Genomic_DNA"/>
</dbReference>
<proteinExistence type="predicted"/>
<gene>
    <name evidence="2" type="ORF">DCAR_0623364</name>
</gene>
<dbReference type="PANTHER" id="PTHR33116">
    <property type="entry name" value="REVERSE TRANSCRIPTASE ZINC-BINDING DOMAIN-CONTAINING PROTEIN-RELATED-RELATED"/>
    <property type="match status" value="1"/>
</dbReference>
<dbReference type="Pfam" id="PF13966">
    <property type="entry name" value="zf-RVT"/>
    <property type="match status" value="1"/>
</dbReference>
<evidence type="ECO:0000313" key="2">
    <source>
        <dbReference type="EMBL" id="WOH03959.1"/>
    </source>
</evidence>
<feature type="domain" description="Reverse transcriptase zinc-binding" evidence="1">
    <location>
        <begin position="19"/>
        <end position="98"/>
    </location>
</feature>
<reference evidence="2" key="1">
    <citation type="journal article" date="2016" name="Nat. Genet.">
        <title>A high-quality carrot genome assembly provides new insights into carotenoid accumulation and asterid genome evolution.</title>
        <authorList>
            <person name="Iorizzo M."/>
            <person name="Ellison S."/>
            <person name="Senalik D."/>
            <person name="Zeng P."/>
            <person name="Satapoomin P."/>
            <person name="Huang J."/>
            <person name="Bowman M."/>
            <person name="Iovene M."/>
            <person name="Sanseverino W."/>
            <person name="Cavagnaro P."/>
            <person name="Yildiz M."/>
            <person name="Macko-Podgorni A."/>
            <person name="Moranska E."/>
            <person name="Grzebelus E."/>
            <person name="Grzebelus D."/>
            <person name="Ashrafi H."/>
            <person name="Zheng Z."/>
            <person name="Cheng S."/>
            <person name="Spooner D."/>
            <person name="Van Deynze A."/>
            <person name="Simon P."/>
        </authorList>
    </citation>
    <scope>NUCLEOTIDE SEQUENCE</scope>
    <source>
        <tissue evidence="2">Leaf</tissue>
    </source>
</reference>
<dbReference type="Proteomes" id="UP000077755">
    <property type="component" value="Chromosome 6"/>
</dbReference>
<name>A0AAF0XBI3_DAUCS</name>
<organism evidence="2 3">
    <name type="scientific">Daucus carota subsp. sativus</name>
    <name type="common">Carrot</name>
    <dbReference type="NCBI Taxonomy" id="79200"/>
    <lineage>
        <taxon>Eukaryota</taxon>
        <taxon>Viridiplantae</taxon>
        <taxon>Streptophyta</taxon>
        <taxon>Embryophyta</taxon>
        <taxon>Tracheophyta</taxon>
        <taxon>Spermatophyta</taxon>
        <taxon>Magnoliopsida</taxon>
        <taxon>eudicotyledons</taxon>
        <taxon>Gunneridae</taxon>
        <taxon>Pentapetalae</taxon>
        <taxon>asterids</taxon>
        <taxon>campanulids</taxon>
        <taxon>Apiales</taxon>
        <taxon>Apiaceae</taxon>
        <taxon>Apioideae</taxon>
        <taxon>Scandiceae</taxon>
        <taxon>Daucinae</taxon>
        <taxon>Daucus</taxon>
        <taxon>Daucus sect. Daucus</taxon>
    </lineage>
</organism>
<keyword evidence="3" id="KW-1185">Reference proteome</keyword>
<dbReference type="PANTHER" id="PTHR33116:SF84">
    <property type="entry name" value="RNA-DIRECTED DNA POLYMERASE"/>
    <property type="match status" value="1"/>
</dbReference>
<sequence>MFLGNSPDNILLYEINCLSTIWSSMRPTGVTPPWFNFVWSKFRIPKFAFTAWLIIQEKLLTRDRMVFFHMRTCTRCVLCNVADETHAHLFCDCTFARNVLSAWLIPISTAWADFQVGRIVGNPSADSLKKEMTYLYVSAAWYAIWSERNRRIHTSDNPHTVGNLVLGAKRAVREKLATNVTFKNRLRRDPLLVSFLY</sequence>
<protein>
    <recommendedName>
        <fullName evidence="1">Reverse transcriptase zinc-binding domain-containing protein</fullName>
    </recommendedName>
</protein>
<reference evidence="2" key="2">
    <citation type="submission" date="2022-03" db="EMBL/GenBank/DDBJ databases">
        <title>Draft title - Genomic analysis of global carrot germplasm unveils the trajectory of domestication and the origin of high carotenoid orange carrot.</title>
        <authorList>
            <person name="Iorizzo M."/>
            <person name="Ellison S."/>
            <person name="Senalik D."/>
            <person name="Macko-Podgorni A."/>
            <person name="Grzebelus D."/>
            <person name="Bostan H."/>
            <person name="Rolling W."/>
            <person name="Curaba J."/>
            <person name="Simon P."/>
        </authorList>
    </citation>
    <scope>NUCLEOTIDE SEQUENCE</scope>
    <source>
        <tissue evidence="2">Leaf</tissue>
    </source>
</reference>